<evidence type="ECO:0000313" key="2">
    <source>
        <dbReference type="EMBL" id="MCW1916039.1"/>
    </source>
</evidence>
<keyword evidence="1" id="KW-1133">Transmembrane helix</keyword>
<feature type="transmembrane region" description="Helical" evidence="1">
    <location>
        <begin position="164"/>
        <end position="187"/>
    </location>
</feature>
<keyword evidence="1" id="KW-0472">Membrane</keyword>
<accession>A0ABT3G864</accession>
<gene>
    <name evidence="2" type="ORF">OJ996_20795</name>
</gene>
<feature type="transmembrane region" description="Helical" evidence="1">
    <location>
        <begin position="122"/>
        <end position="144"/>
    </location>
</feature>
<proteinExistence type="predicted"/>
<comment type="caution">
    <text evidence="2">The sequence shown here is derived from an EMBL/GenBank/DDBJ whole genome shotgun (WGS) entry which is preliminary data.</text>
</comment>
<evidence type="ECO:0000313" key="3">
    <source>
        <dbReference type="Proteomes" id="UP001165653"/>
    </source>
</evidence>
<sequence length="193" mass="20290">MENNPYAAPAAPLDYTPPGSNEAEIIRRDHIKHEASVKGIGSLWLIGSVFFVLAAIGGLFATGASEIAGAAMGISGLLLLLGILGFWVAFGIRRLNPAARIVGGILTGISVVLSIFSLPQSVIGLLINAYILSILFSKKGSMVFSPSYKDIIAVTPHIRYRTPLIVWIILGLFVLLIVGGLAAAFFMSPSGGI</sequence>
<reference evidence="2" key="1">
    <citation type="submission" date="2022-10" db="EMBL/GenBank/DDBJ databases">
        <title>Luteolibacter sp. GHJ8, whole genome shotgun sequencing project.</title>
        <authorList>
            <person name="Zhao G."/>
            <person name="Shen L."/>
        </authorList>
    </citation>
    <scope>NUCLEOTIDE SEQUENCE</scope>
    <source>
        <strain evidence="2">GHJ8</strain>
    </source>
</reference>
<evidence type="ECO:0000256" key="1">
    <source>
        <dbReference type="SAM" id="Phobius"/>
    </source>
</evidence>
<dbReference type="EMBL" id="JAPDDR010000012">
    <property type="protein sequence ID" value="MCW1916039.1"/>
    <property type="molecule type" value="Genomic_DNA"/>
</dbReference>
<protein>
    <submittedName>
        <fullName evidence="2">Uncharacterized protein</fullName>
    </submittedName>
</protein>
<feature type="transmembrane region" description="Helical" evidence="1">
    <location>
        <begin position="97"/>
        <end position="116"/>
    </location>
</feature>
<feature type="transmembrane region" description="Helical" evidence="1">
    <location>
        <begin position="67"/>
        <end position="90"/>
    </location>
</feature>
<name>A0ABT3G864_9BACT</name>
<keyword evidence="1" id="KW-0812">Transmembrane</keyword>
<keyword evidence="3" id="KW-1185">Reference proteome</keyword>
<dbReference type="Proteomes" id="UP001165653">
    <property type="component" value="Unassembled WGS sequence"/>
</dbReference>
<dbReference type="RefSeq" id="WP_264515602.1">
    <property type="nucleotide sequence ID" value="NZ_JAPDDR010000012.1"/>
</dbReference>
<organism evidence="2 3">
    <name type="scientific">Luteolibacter rhizosphaerae</name>
    <dbReference type="NCBI Taxonomy" id="2989719"/>
    <lineage>
        <taxon>Bacteria</taxon>
        <taxon>Pseudomonadati</taxon>
        <taxon>Verrucomicrobiota</taxon>
        <taxon>Verrucomicrobiia</taxon>
        <taxon>Verrucomicrobiales</taxon>
        <taxon>Verrucomicrobiaceae</taxon>
        <taxon>Luteolibacter</taxon>
    </lineage>
</organism>
<feature type="transmembrane region" description="Helical" evidence="1">
    <location>
        <begin position="42"/>
        <end position="61"/>
    </location>
</feature>